<dbReference type="GO" id="GO:0043161">
    <property type="term" value="P:proteasome-mediated ubiquitin-dependent protein catabolic process"/>
    <property type="evidence" value="ECO:0007669"/>
    <property type="project" value="TreeGrafter"/>
</dbReference>
<dbReference type="Proteomes" id="UP000816034">
    <property type="component" value="Unassembled WGS sequence"/>
</dbReference>
<dbReference type="GO" id="GO:0043130">
    <property type="term" value="F:ubiquitin binding"/>
    <property type="evidence" value="ECO:0007669"/>
    <property type="project" value="TreeGrafter"/>
</dbReference>
<gene>
    <name evidence="6" type="ORF">C9374_002513</name>
</gene>
<sequence>MSLHPNNHPSLSSSSSSILAHSHLGANNSTFRWPKTKTNSSSVQLRSSLRVNSHSSSTNCSSSVNKNGRVVSASSTSFSSKSQIHSQQDTVHVDHLPIPSSSSIPRRTPLHTRSKSLHHPPQSVNVSASSCGIGSTTEIIITSKNRQSIKNGSALTSNRLSSVVPPSQNYIQSIRNSELMYTSPCYGYRSHHDQENAHEEKENLLSPTWKDELPLVKAALLMKQQTLSTPKKDSAIENGSNQSVLLSTTPNSLKRRNTTAGVRTPSGTKIQTPIRINNNSMNTPLQQTKPQSVRKQPSFEMLETLDDECQYNAFKRITNIEAISFATATPTEVWCGEKKGVIVIFDMNSCNVIQTIREKKRLYVSCMCCCSSNPSNNNGSQQPLPLMWAGMADGTINIYSIKPKRQLLRTLVGHTGTVTSIVGLNENLIATCSVDFTIRLWDATTFSCKNSYVGLKSWVNTLCSVGSLLWSGSDDATIRVWNVLEDRTSPVNEISNQPIASSLMNQESSVNELSLDSSQMSNSVETTCSKRPMYGVTQLCYCSKTNTVWSASRDFCVKIWSTNSSIQCEKRIEFPSFVNCMHIADDNIWIATHREISVWNVTEKKLLGKYRIEGFVTCISTVGDSVWIACSDKSIRVYKLHDRHDNLEHTCQETHFTRRKRVSASRRLSSEFSTCASDLMDFEEPLEQLFEEEIDFSKTQQDFDDLKENVEEMSSCLSDPFKWSPIKGDLSCSPLFEGRFDESSIFHELYFDDHQEHLMDDIKQDDEKTKRLNRTTFSNHGNEPLKLVSEDHTHPSMIIDSKLEMNPTTVQDDSFDFLSSPEIVNNVQRDGLRHLEYHRSSLVEINLEEETLVDKQQLMDDINQCIQNTSTTSQPISLKRGNKLNRIKEMLQKILVITCWKTITVEDE</sequence>
<dbReference type="SMART" id="SM00320">
    <property type="entry name" value="WD40"/>
    <property type="match status" value="6"/>
</dbReference>
<dbReference type="AlphaFoldDB" id="A0AA88KMB0"/>
<proteinExistence type="predicted"/>
<keyword evidence="3" id="KW-0677">Repeat</keyword>
<feature type="compositionally biased region" description="Basic residues" evidence="5">
    <location>
        <begin position="108"/>
        <end position="118"/>
    </location>
</feature>
<feature type="region of interest" description="Disordered" evidence="5">
    <location>
        <begin position="28"/>
        <end position="129"/>
    </location>
</feature>
<evidence type="ECO:0000256" key="5">
    <source>
        <dbReference type="SAM" id="MobiDB-lite"/>
    </source>
</evidence>
<dbReference type="RefSeq" id="XP_044550761.1">
    <property type="nucleotide sequence ID" value="XM_044691940.1"/>
</dbReference>
<feature type="compositionally biased region" description="Low complexity" evidence="5">
    <location>
        <begin position="39"/>
        <end position="88"/>
    </location>
</feature>
<feature type="compositionally biased region" description="Low complexity" evidence="5">
    <location>
        <begin position="97"/>
        <end position="107"/>
    </location>
</feature>
<dbReference type="GO" id="GO:0005737">
    <property type="term" value="C:cytoplasm"/>
    <property type="evidence" value="ECO:0007669"/>
    <property type="project" value="TreeGrafter"/>
</dbReference>
<feature type="repeat" description="WD" evidence="4">
    <location>
        <begin position="411"/>
        <end position="451"/>
    </location>
</feature>
<dbReference type="GeneID" id="68094969"/>
<dbReference type="Gene3D" id="2.130.10.10">
    <property type="entry name" value="YVTN repeat-like/Quinoprotein amine dehydrogenase"/>
    <property type="match status" value="2"/>
</dbReference>
<evidence type="ECO:0000313" key="7">
    <source>
        <dbReference type="Proteomes" id="UP000816034"/>
    </source>
</evidence>
<dbReference type="GO" id="GO:0010992">
    <property type="term" value="P:ubiquitin recycling"/>
    <property type="evidence" value="ECO:0007669"/>
    <property type="project" value="TreeGrafter"/>
</dbReference>
<evidence type="ECO:0008006" key="8">
    <source>
        <dbReference type="Google" id="ProtNLM"/>
    </source>
</evidence>
<dbReference type="EMBL" id="PYSW02000015">
    <property type="protein sequence ID" value="KAG2386769.1"/>
    <property type="molecule type" value="Genomic_DNA"/>
</dbReference>
<keyword evidence="7" id="KW-1185">Reference proteome</keyword>
<dbReference type="InterPro" id="IPR001680">
    <property type="entry name" value="WD40_rpt"/>
</dbReference>
<evidence type="ECO:0000256" key="3">
    <source>
        <dbReference type="ARBA" id="ARBA00022737"/>
    </source>
</evidence>
<dbReference type="InterPro" id="IPR036322">
    <property type="entry name" value="WD40_repeat_dom_sf"/>
</dbReference>
<evidence type="ECO:0000256" key="1">
    <source>
        <dbReference type="ARBA" id="ARBA00022490"/>
    </source>
</evidence>
<organism evidence="6 7">
    <name type="scientific">Naegleria lovaniensis</name>
    <name type="common">Amoeba</name>
    <dbReference type="NCBI Taxonomy" id="51637"/>
    <lineage>
        <taxon>Eukaryota</taxon>
        <taxon>Discoba</taxon>
        <taxon>Heterolobosea</taxon>
        <taxon>Tetramitia</taxon>
        <taxon>Eutetramitia</taxon>
        <taxon>Vahlkampfiidae</taxon>
        <taxon>Naegleria</taxon>
    </lineage>
</organism>
<evidence type="ECO:0000313" key="6">
    <source>
        <dbReference type="EMBL" id="KAG2386769.1"/>
    </source>
</evidence>
<evidence type="ECO:0000256" key="4">
    <source>
        <dbReference type="PROSITE-ProRule" id="PRU00221"/>
    </source>
</evidence>
<dbReference type="PANTHER" id="PTHR19849">
    <property type="entry name" value="PHOSPHOLIPASE A-2-ACTIVATING PROTEIN"/>
    <property type="match status" value="1"/>
</dbReference>
<dbReference type="PROSITE" id="PS50082">
    <property type="entry name" value="WD_REPEATS_2"/>
    <property type="match status" value="2"/>
</dbReference>
<keyword evidence="2 4" id="KW-0853">WD repeat</keyword>
<reference evidence="6 7" key="1">
    <citation type="journal article" date="2018" name="BMC Genomics">
        <title>The genome of Naegleria lovaniensis, the basis for a comparative approach to unravel pathogenicity factors of the human pathogenic amoeba N. fowleri.</title>
        <authorList>
            <person name="Liechti N."/>
            <person name="Schurch N."/>
            <person name="Bruggmann R."/>
            <person name="Wittwer M."/>
        </authorList>
    </citation>
    <scope>NUCLEOTIDE SEQUENCE [LARGE SCALE GENOMIC DNA]</scope>
    <source>
        <strain evidence="6 7">ATCC 30569</strain>
    </source>
</reference>
<comment type="caution">
    <text evidence="6">The sequence shown here is derived from an EMBL/GenBank/DDBJ whole genome shotgun (WGS) entry which is preliminary data.</text>
</comment>
<dbReference type="PANTHER" id="PTHR19849:SF0">
    <property type="entry name" value="PHOSPHOLIPASE A-2-ACTIVATING PROTEIN"/>
    <property type="match status" value="1"/>
</dbReference>
<dbReference type="GO" id="GO:0005634">
    <property type="term" value="C:nucleus"/>
    <property type="evidence" value="ECO:0007669"/>
    <property type="project" value="TreeGrafter"/>
</dbReference>
<dbReference type="PROSITE" id="PS00678">
    <property type="entry name" value="WD_REPEATS_1"/>
    <property type="match status" value="1"/>
</dbReference>
<dbReference type="InterPro" id="IPR019775">
    <property type="entry name" value="WD40_repeat_CS"/>
</dbReference>
<name>A0AA88KMB0_NAELO</name>
<feature type="region of interest" description="Disordered" evidence="5">
    <location>
        <begin position="255"/>
        <end position="294"/>
    </location>
</feature>
<keyword evidence="1" id="KW-0963">Cytoplasm</keyword>
<evidence type="ECO:0000256" key="2">
    <source>
        <dbReference type="ARBA" id="ARBA00022574"/>
    </source>
</evidence>
<accession>A0AA88KMB0</accession>
<dbReference type="Pfam" id="PF00400">
    <property type="entry name" value="WD40"/>
    <property type="match status" value="2"/>
</dbReference>
<feature type="repeat" description="WD" evidence="4">
    <location>
        <begin position="466"/>
        <end position="491"/>
    </location>
</feature>
<dbReference type="InterPro" id="IPR015943">
    <property type="entry name" value="WD40/YVTN_repeat-like_dom_sf"/>
</dbReference>
<protein>
    <recommendedName>
        <fullName evidence="8">Guanine nucleotide-binding protein subunit beta-like protein</fullName>
    </recommendedName>
</protein>
<dbReference type="SUPFAM" id="SSF50978">
    <property type="entry name" value="WD40 repeat-like"/>
    <property type="match status" value="1"/>
</dbReference>